<dbReference type="AlphaFoldDB" id="A0A1I5KZK2"/>
<reference evidence="2 3" key="1">
    <citation type="submission" date="2016-10" db="EMBL/GenBank/DDBJ databases">
        <authorList>
            <person name="de Groot N.N."/>
        </authorList>
    </citation>
    <scope>NUCLEOTIDE SEQUENCE [LARGE SCALE GENOMIC DNA]</scope>
    <source>
        <strain evidence="2 3">CGMCC 1.9157</strain>
    </source>
</reference>
<name>A0A1I5KZK2_9HYPH</name>
<dbReference type="RefSeq" id="WP_090075162.1">
    <property type="nucleotide sequence ID" value="NZ_FOVR01000015.1"/>
</dbReference>
<keyword evidence="1" id="KW-0812">Transmembrane</keyword>
<keyword evidence="3" id="KW-1185">Reference proteome</keyword>
<feature type="transmembrane region" description="Helical" evidence="1">
    <location>
        <begin position="168"/>
        <end position="190"/>
    </location>
</feature>
<sequence>MSSPPHQTQIWRMARAAGCLYVAIILLGLSAELGIRSQLIQPDDTAATVSAILAHGGLFRLGLAADLVMALSDAGLALLFFFMFRATAPALALSAMVFRLLQTGVIAVNLLNLQAAWLLINGFSGSQATMAMQFLLLHGYGYDLGLLFFGVNGLLMAALIWQSRLFSRVFAVGLGVAGVVYLTGSGLRFLVPDLADNFEPAYGIPILAESLFCIRLLIGSGFASKRLGREATPHAAEEK</sequence>
<gene>
    <name evidence="2" type="ORF">SAMN04488056_11569</name>
</gene>
<feature type="transmembrane region" description="Helical" evidence="1">
    <location>
        <begin position="96"/>
        <end position="120"/>
    </location>
</feature>
<evidence type="ECO:0000256" key="1">
    <source>
        <dbReference type="SAM" id="Phobius"/>
    </source>
</evidence>
<dbReference type="Pfam" id="PF14329">
    <property type="entry name" value="DUF4386"/>
    <property type="match status" value="1"/>
</dbReference>
<feature type="transmembrane region" description="Helical" evidence="1">
    <location>
        <begin position="140"/>
        <end position="161"/>
    </location>
</feature>
<organism evidence="2 3">
    <name type="scientific">Cohaesibacter marisflavi</name>
    <dbReference type="NCBI Taxonomy" id="655353"/>
    <lineage>
        <taxon>Bacteria</taxon>
        <taxon>Pseudomonadati</taxon>
        <taxon>Pseudomonadota</taxon>
        <taxon>Alphaproteobacteria</taxon>
        <taxon>Hyphomicrobiales</taxon>
        <taxon>Cohaesibacteraceae</taxon>
    </lineage>
</organism>
<keyword evidence="1" id="KW-1133">Transmembrane helix</keyword>
<keyword evidence="1" id="KW-0472">Membrane</keyword>
<dbReference type="Proteomes" id="UP000199236">
    <property type="component" value="Unassembled WGS sequence"/>
</dbReference>
<dbReference type="InterPro" id="IPR025495">
    <property type="entry name" value="DUF4386"/>
</dbReference>
<protein>
    <recommendedName>
        <fullName evidence="4">DUF4386 domain-containing protein</fullName>
    </recommendedName>
</protein>
<evidence type="ECO:0008006" key="4">
    <source>
        <dbReference type="Google" id="ProtNLM"/>
    </source>
</evidence>
<dbReference type="EMBL" id="FOVR01000015">
    <property type="protein sequence ID" value="SFO90332.1"/>
    <property type="molecule type" value="Genomic_DNA"/>
</dbReference>
<evidence type="ECO:0000313" key="2">
    <source>
        <dbReference type="EMBL" id="SFO90332.1"/>
    </source>
</evidence>
<feature type="transmembrane region" description="Helical" evidence="1">
    <location>
        <begin position="202"/>
        <end position="223"/>
    </location>
</feature>
<evidence type="ECO:0000313" key="3">
    <source>
        <dbReference type="Proteomes" id="UP000199236"/>
    </source>
</evidence>
<dbReference type="OrthoDB" id="5421633at2"/>
<proteinExistence type="predicted"/>
<feature type="transmembrane region" description="Helical" evidence="1">
    <location>
        <begin position="63"/>
        <end position="84"/>
    </location>
</feature>
<accession>A0A1I5KZK2</accession>
<dbReference type="STRING" id="655353.SAMN04488056_11569"/>